<feature type="region of interest" description="Disordered" evidence="16">
    <location>
        <begin position="457"/>
        <end position="483"/>
    </location>
</feature>
<evidence type="ECO:0000256" key="3">
    <source>
        <dbReference type="ARBA" id="ARBA00022679"/>
    </source>
</evidence>
<sequence length="1271" mass="141282">QPLITNQACNPKILAIEKVHQVDLENRLARRLAMHLPWFGINYTLLLLRVLLLVFITIHPTVSDTGQRQGATILADDTQHSSIDQNLLMELSGKLKRTDGENDKVAVHSPARAVNIHVPMHTVSGLAQLAPGQSQAEDTKNMLYMDKHFEEPKTYIKLEQHMRNLTRPIGTKAVFYCDILGQPIPQFQWFKNAKNVAENTNRFRIETGLWGSSLRVEQIKKSDEGLYTCTATNPSGTVNATAYLKVVEKVNPKPGTKTKPSNEPSTHSIAEQDGFCQEFHSNVCGKYLFGHRVYVTREYQQALIEGQISKFLKLTALQPLHRIREDCLRNLMETMCYYNFPVCLPVNASPRHGDKTEAFGQSESHIPVATSLSYRPLYLCRQDCLSIMENECSATFKYLERSILREVPEMKMDCTRLPQYTDDRPHVCRSIGQPMPASVDGSSIEDVVFEDEINVKGSETDNSNESVQEPASPEDQTKMSGKPMYDTARTGPDLVPLFIAVGVLFLVGFILLVFCFLCRRNCDNSPRLQTDGPGLFGRSRATNGFGRLNGMGCGRTGDRYPRGQGVGGPKDLSIHKKRHVPGMGSKVSKRGRLLSNPDDSYAIAYSPRHNTRLPQSNSSNNLMTVLGPLSNGQHSQSSGPHSQVAPTGEFLNSCVHPVITSTSGVNRNLINGSVAAYHQYQAPNYVKPPLPPPNAPAPPPPEPLGISNTSVQSLASSHLIQTTVDCSPMGHLGTHVLQGYHQNTNGMIPFGTQMNNIGPQTTNLITDSPTAYTTLRDSGSNAFLFARLPGSIVRLNETEADCDGVTYSRADADECRPRPTEFPISQLRFGKQFGQGVFGPVYKAELLPNNAYENGLPISVVVKTLSAGSPATLQADFQREADLIAELNHPNVLSLFGVSMQHPPWCMIFEIRQYMDLCELLALRRTNRLVSHDRFQPTSSPLTDAEKLHVLSQVSLGMDYLSSHRFVHRDLAARNVLVLNDQLFCKITDLGLARDCYANDYYRIHTNSLMFPIRWMPLDSILYGKFTVESDIWAFGVLIWEVWSGGQRPYANYSDADVLDLIRSKQILPCPFGCPREVYKFMANCWADEPERRPRFDDCYKQLSRWQCKITTQGLLKLSTSASSSCSSPKTCVATPVLNGDHGYHLRTALERKNESLENGHCPELFTSEKQTWFEHYVTQNDSTGQESGTNGFGSLMERDMLPSISPCSSGVNDQGQSIQSVSYTIPSSFPSVCQTSQHVLDPNATSMLGLGMRLLPNTTTMYISATDTVT</sequence>
<feature type="domain" description="FZ" evidence="19">
    <location>
        <begin position="271"/>
        <end position="431"/>
    </location>
</feature>
<evidence type="ECO:0000256" key="15">
    <source>
        <dbReference type="PROSITE-ProRule" id="PRU00090"/>
    </source>
</evidence>
<evidence type="ECO:0000256" key="8">
    <source>
        <dbReference type="ARBA" id="ARBA00022989"/>
    </source>
</evidence>
<feature type="region of interest" description="Disordered" evidence="16">
    <location>
        <begin position="547"/>
        <end position="591"/>
    </location>
</feature>
<dbReference type="InterPro" id="IPR036790">
    <property type="entry name" value="Frizzled_dom_sf"/>
</dbReference>
<dbReference type="PANTHER" id="PTHR24416">
    <property type="entry name" value="TYROSINE-PROTEIN KINASE RECEPTOR"/>
    <property type="match status" value="1"/>
</dbReference>
<evidence type="ECO:0000256" key="7">
    <source>
        <dbReference type="ARBA" id="ARBA00022840"/>
    </source>
</evidence>
<dbReference type="SMART" id="SM00408">
    <property type="entry name" value="IGc2"/>
    <property type="match status" value="1"/>
</dbReference>
<evidence type="ECO:0000259" key="20">
    <source>
        <dbReference type="PROSITE" id="PS50835"/>
    </source>
</evidence>
<dbReference type="AlphaFoldDB" id="A0A8J4X3G4"/>
<keyword evidence="22" id="KW-1185">Reference proteome</keyword>
<dbReference type="Gene3D" id="2.60.40.10">
    <property type="entry name" value="Immunoglobulins"/>
    <property type="match status" value="1"/>
</dbReference>
<evidence type="ECO:0000256" key="9">
    <source>
        <dbReference type="ARBA" id="ARBA00023136"/>
    </source>
</evidence>
<evidence type="ECO:0000256" key="13">
    <source>
        <dbReference type="ARBA" id="ARBA00023180"/>
    </source>
</evidence>
<dbReference type="PROSITE" id="PS50038">
    <property type="entry name" value="FZ"/>
    <property type="match status" value="1"/>
</dbReference>
<dbReference type="EMBL" id="LUCH01000200">
    <property type="protein sequence ID" value="KAF5405802.1"/>
    <property type="molecule type" value="Genomic_DNA"/>
</dbReference>
<dbReference type="InterPro" id="IPR013098">
    <property type="entry name" value="Ig_I-set"/>
</dbReference>
<dbReference type="GO" id="GO:0007169">
    <property type="term" value="P:cell surface receptor protein tyrosine kinase signaling pathway"/>
    <property type="evidence" value="ECO:0007669"/>
    <property type="project" value="TreeGrafter"/>
</dbReference>
<feature type="compositionally biased region" description="Polar residues" evidence="16">
    <location>
        <begin position="460"/>
        <end position="469"/>
    </location>
</feature>
<keyword evidence="11" id="KW-1015">Disulfide bond</keyword>
<dbReference type="Proteomes" id="UP000748531">
    <property type="component" value="Unassembled WGS sequence"/>
</dbReference>
<dbReference type="InterPro" id="IPR003598">
    <property type="entry name" value="Ig_sub2"/>
</dbReference>
<comment type="subcellular location">
    <subcellularLocation>
        <location evidence="2">Endomembrane system</location>
    </subcellularLocation>
    <subcellularLocation>
        <location evidence="1">Membrane</location>
        <topology evidence="1">Single-pass membrane protein</topology>
    </subcellularLocation>
</comment>
<dbReference type="SUPFAM" id="SSF56112">
    <property type="entry name" value="Protein kinase-like (PK-like)"/>
    <property type="match status" value="1"/>
</dbReference>
<dbReference type="InterPro" id="IPR020635">
    <property type="entry name" value="Tyr_kinase_cat_dom"/>
</dbReference>
<dbReference type="SMART" id="SM00219">
    <property type="entry name" value="TyrKc"/>
    <property type="match status" value="1"/>
</dbReference>
<evidence type="ECO:0000256" key="4">
    <source>
        <dbReference type="ARBA" id="ARBA00022692"/>
    </source>
</evidence>
<keyword evidence="5" id="KW-0547">Nucleotide-binding</keyword>
<keyword evidence="6 21" id="KW-0418">Kinase</keyword>
<dbReference type="InterPro" id="IPR036179">
    <property type="entry name" value="Ig-like_dom_sf"/>
</dbReference>
<protein>
    <submittedName>
        <fullName evidence="21">Receptor protein-tyrosine kinase</fullName>
    </submittedName>
</protein>
<keyword evidence="12 21" id="KW-0675">Receptor</keyword>
<evidence type="ECO:0000256" key="10">
    <source>
        <dbReference type="ARBA" id="ARBA00023137"/>
    </source>
</evidence>
<dbReference type="InterPro" id="IPR008266">
    <property type="entry name" value="Tyr_kinase_AS"/>
</dbReference>
<dbReference type="PROSITE" id="PS50835">
    <property type="entry name" value="IG_LIKE"/>
    <property type="match status" value="1"/>
</dbReference>
<evidence type="ECO:0000256" key="2">
    <source>
        <dbReference type="ARBA" id="ARBA00004308"/>
    </source>
</evidence>
<dbReference type="GO" id="GO:0017147">
    <property type="term" value="F:Wnt-protein binding"/>
    <property type="evidence" value="ECO:0007669"/>
    <property type="project" value="TreeGrafter"/>
</dbReference>
<dbReference type="InterPro" id="IPR007110">
    <property type="entry name" value="Ig-like_dom"/>
</dbReference>
<dbReference type="InterPro" id="IPR011009">
    <property type="entry name" value="Kinase-like_dom_sf"/>
</dbReference>
<keyword evidence="10 21" id="KW-0829">Tyrosine-protein kinase</keyword>
<dbReference type="GO" id="GO:0030182">
    <property type="term" value="P:neuron differentiation"/>
    <property type="evidence" value="ECO:0007669"/>
    <property type="project" value="UniProtKB-ARBA"/>
</dbReference>
<dbReference type="OrthoDB" id="2431000at2759"/>
<dbReference type="GO" id="GO:0048468">
    <property type="term" value="P:cell development"/>
    <property type="evidence" value="ECO:0007669"/>
    <property type="project" value="UniProtKB-ARBA"/>
</dbReference>
<keyword evidence="8 17" id="KW-1133">Transmembrane helix</keyword>
<dbReference type="InterPro" id="IPR020067">
    <property type="entry name" value="Frizzled_dom"/>
</dbReference>
<comment type="caution">
    <text evidence="21">The sequence shown here is derived from an EMBL/GenBank/DDBJ whole genome shotgun (WGS) entry which is preliminary data.</text>
</comment>
<keyword evidence="9 17" id="KW-0472">Membrane</keyword>
<keyword evidence="3" id="KW-0808">Transferase</keyword>
<dbReference type="GO" id="GO:0005524">
    <property type="term" value="F:ATP binding"/>
    <property type="evidence" value="ECO:0007669"/>
    <property type="project" value="UniProtKB-KW"/>
</dbReference>
<dbReference type="Pfam" id="PF07679">
    <property type="entry name" value="I-set"/>
    <property type="match status" value="1"/>
</dbReference>
<dbReference type="InterPro" id="IPR050122">
    <property type="entry name" value="RTK"/>
</dbReference>
<dbReference type="InterPro" id="IPR013783">
    <property type="entry name" value="Ig-like_fold"/>
</dbReference>
<dbReference type="GO" id="GO:0043235">
    <property type="term" value="C:receptor complex"/>
    <property type="evidence" value="ECO:0007669"/>
    <property type="project" value="TreeGrafter"/>
</dbReference>
<dbReference type="GO" id="GO:0012505">
    <property type="term" value="C:endomembrane system"/>
    <property type="evidence" value="ECO:0007669"/>
    <property type="project" value="UniProtKB-SubCell"/>
</dbReference>
<dbReference type="InterPro" id="IPR001245">
    <property type="entry name" value="Ser-Thr/Tyr_kinase_cat_dom"/>
</dbReference>
<evidence type="ECO:0000256" key="17">
    <source>
        <dbReference type="SAM" id="Phobius"/>
    </source>
</evidence>
<dbReference type="GO" id="GO:0005886">
    <property type="term" value="C:plasma membrane"/>
    <property type="evidence" value="ECO:0007669"/>
    <property type="project" value="TreeGrafter"/>
</dbReference>
<feature type="non-terminal residue" evidence="21">
    <location>
        <position position="1"/>
    </location>
</feature>
<evidence type="ECO:0000259" key="18">
    <source>
        <dbReference type="PROSITE" id="PS50011"/>
    </source>
</evidence>
<keyword evidence="14" id="KW-0393">Immunoglobulin domain</keyword>
<evidence type="ECO:0000256" key="12">
    <source>
        <dbReference type="ARBA" id="ARBA00023170"/>
    </source>
</evidence>
<proteinExistence type="predicted"/>
<dbReference type="FunFam" id="1.10.510.10:FF:001512">
    <property type="entry name" value="Receptor tyrosine-protein kinase erbB-2"/>
    <property type="match status" value="1"/>
</dbReference>
<keyword evidence="13" id="KW-0325">Glycoprotein</keyword>
<dbReference type="Pfam" id="PF07714">
    <property type="entry name" value="PK_Tyr_Ser-Thr"/>
    <property type="match status" value="1"/>
</dbReference>
<dbReference type="CDD" id="cd07459">
    <property type="entry name" value="CRD_TK_ROR_like"/>
    <property type="match status" value="1"/>
</dbReference>
<evidence type="ECO:0000256" key="16">
    <source>
        <dbReference type="SAM" id="MobiDB-lite"/>
    </source>
</evidence>
<feature type="transmembrane region" description="Helical" evidence="17">
    <location>
        <begin position="494"/>
        <end position="518"/>
    </location>
</feature>
<organism evidence="21 22">
    <name type="scientific">Paragonimus heterotremus</name>
    <dbReference type="NCBI Taxonomy" id="100268"/>
    <lineage>
        <taxon>Eukaryota</taxon>
        <taxon>Metazoa</taxon>
        <taxon>Spiralia</taxon>
        <taxon>Lophotrochozoa</taxon>
        <taxon>Platyhelminthes</taxon>
        <taxon>Trematoda</taxon>
        <taxon>Digenea</taxon>
        <taxon>Plagiorchiida</taxon>
        <taxon>Troglotremata</taxon>
        <taxon>Troglotrematidae</taxon>
        <taxon>Paragonimus</taxon>
    </lineage>
</organism>
<dbReference type="CDD" id="cd00096">
    <property type="entry name" value="Ig"/>
    <property type="match status" value="1"/>
</dbReference>
<feature type="domain" description="Protein kinase" evidence="18">
    <location>
        <begin position="827"/>
        <end position="1107"/>
    </location>
</feature>
<reference evidence="21" key="1">
    <citation type="submission" date="2019-05" db="EMBL/GenBank/DDBJ databases">
        <title>Annotation for the trematode Paragonimus heterotremus.</title>
        <authorList>
            <person name="Choi Y.-J."/>
        </authorList>
    </citation>
    <scope>NUCLEOTIDE SEQUENCE</scope>
    <source>
        <strain evidence="21">LC</strain>
    </source>
</reference>
<dbReference type="Gene3D" id="3.30.200.20">
    <property type="entry name" value="Phosphorylase Kinase, domain 1"/>
    <property type="match status" value="1"/>
</dbReference>
<evidence type="ECO:0000313" key="22">
    <source>
        <dbReference type="Proteomes" id="UP000748531"/>
    </source>
</evidence>
<dbReference type="InterPro" id="IPR000719">
    <property type="entry name" value="Prot_kinase_dom"/>
</dbReference>
<evidence type="ECO:0000256" key="6">
    <source>
        <dbReference type="ARBA" id="ARBA00022777"/>
    </source>
</evidence>
<dbReference type="InterPro" id="IPR041775">
    <property type="entry name" value="Ror-like_CRD"/>
</dbReference>
<name>A0A8J4X3G4_9TREM</name>
<dbReference type="SMART" id="SM00409">
    <property type="entry name" value="IG"/>
    <property type="match status" value="1"/>
</dbReference>
<dbReference type="Gene3D" id="1.10.2000.10">
    <property type="entry name" value="Frizzled cysteine-rich domain"/>
    <property type="match status" value="1"/>
</dbReference>
<evidence type="ECO:0000256" key="1">
    <source>
        <dbReference type="ARBA" id="ARBA00004167"/>
    </source>
</evidence>
<evidence type="ECO:0000256" key="11">
    <source>
        <dbReference type="ARBA" id="ARBA00023157"/>
    </source>
</evidence>
<feature type="domain" description="Ig-like" evidence="20">
    <location>
        <begin position="152"/>
        <end position="245"/>
    </location>
</feature>
<evidence type="ECO:0000259" key="19">
    <source>
        <dbReference type="PROSITE" id="PS50038"/>
    </source>
</evidence>
<feature type="transmembrane region" description="Helical" evidence="17">
    <location>
        <begin position="36"/>
        <end position="58"/>
    </location>
</feature>
<dbReference type="GO" id="GO:0050793">
    <property type="term" value="P:regulation of developmental process"/>
    <property type="evidence" value="ECO:0007669"/>
    <property type="project" value="UniProtKB-ARBA"/>
</dbReference>
<dbReference type="PANTHER" id="PTHR24416:SF611">
    <property type="entry name" value="TYROSINE-PROTEIN KINASE TRANSMEMBRANE RECEPTOR ROR"/>
    <property type="match status" value="1"/>
</dbReference>
<dbReference type="Gene3D" id="1.10.510.10">
    <property type="entry name" value="Transferase(Phosphotransferase) domain 1"/>
    <property type="match status" value="1"/>
</dbReference>
<evidence type="ECO:0000313" key="21">
    <source>
        <dbReference type="EMBL" id="KAF5405802.1"/>
    </source>
</evidence>
<dbReference type="InterPro" id="IPR003599">
    <property type="entry name" value="Ig_sub"/>
</dbReference>
<comment type="caution">
    <text evidence="15">Lacks conserved residue(s) required for the propagation of feature annotation.</text>
</comment>
<evidence type="ECO:0000256" key="5">
    <source>
        <dbReference type="ARBA" id="ARBA00022741"/>
    </source>
</evidence>
<dbReference type="SUPFAM" id="SSF48726">
    <property type="entry name" value="Immunoglobulin"/>
    <property type="match status" value="1"/>
</dbReference>
<accession>A0A8J4X3G4</accession>
<dbReference type="PROSITE" id="PS00109">
    <property type="entry name" value="PROTEIN_KINASE_TYR"/>
    <property type="match status" value="1"/>
</dbReference>
<dbReference type="PROSITE" id="PS50011">
    <property type="entry name" value="PROTEIN_KINASE_DOM"/>
    <property type="match status" value="1"/>
</dbReference>
<keyword evidence="7" id="KW-0067">ATP-binding</keyword>
<gene>
    <name evidence="21" type="ORF">PHET_00704</name>
</gene>
<dbReference type="GO" id="GO:0004714">
    <property type="term" value="F:transmembrane receptor protein tyrosine kinase activity"/>
    <property type="evidence" value="ECO:0007669"/>
    <property type="project" value="TreeGrafter"/>
</dbReference>
<dbReference type="FunFam" id="2.60.40.10:FF:000032">
    <property type="entry name" value="palladin isoform X1"/>
    <property type="match status" value="1"/>
</dbReference>
<evidence type="ECO:0000256" key="14">
    <source>
        <dbReference type="ARBA" id="ARBA00023319"/>
    </source>
</evidence>
<keyword evidence="4 17" id="KW-0812">Transmembrane</keyword>